<protein>
    <submittedName>
        <fullName evidence="1">Uncharacterized protein</fullName>
    </submittedName>
</protein>
<evidence type="ECO:0000313" key="1">
    <source>
        <dbReference type="EMBL" id="NEZ46770.1"/>
    </source>
</evidence>
<dbReference type="Proteomes" id="UP000473885">
    <property type="component" value="Unassembled WGS sequence"/>
</dbReference>
<proteinExistence type="predicted"/>
<dbReference type="RefSeq" id="WP_163248987.1">
    <property type="nucleotide sequence ID" value="NZ_SXDP01000003.1"/>
</dbReference>
<accession>A0A6M0RAT6</accession>
<organism evidence="1 2">
    <name type="scientific">Clostridium niameyense</name>
    <dbReference type="NCBI Taxonomy" id="1622073"/>
    <lineage>
        <taxon>Bacteria</taxon>
        <taxon>Bacillati</taxon>
        <taxon>Bacillota</taxon>
        <taxon>Clostridia</taxon>
        <taxon>Eubacteriales</taxon>
        <taxon>Clostridiaceae</taxon>
        <taxon>Clostridium</taxon>
    </lineage>
</organism>
<reference evidence="1 2" key="1">
    <citation type="submission" date="2019-04" db="EMBL/GenBank/DDBJ databases">
        <title>Genome sequencing of Clostridium botulinum Groups I-IV and Clostridium butyricum.</title>
        <authorList>
            <person name="Brunt J."/>
            <person name="Van Vliet A.H.M."/>
            <person name="Stringer S.C."/>
            <person name="Carter A.T."/>
            <person name="Peck M.W."/>
        </authorList>
    </citation>
    <scope>NUCLEOTIDE SEQUENCE [LARGE SCALE GENOMIC DNA]</scope>
    <source>
        <strain evidence="1 2">IFR 18/094</strain>
    </source>
</reference>
<gene>
    <name evidence="1" type="ORF">FDF74_06005</name>
</gene>
<dbReference type="AlphaFoldDB" id="A0A6M0RAT6"/>
<name>A0A6M0RAT6_9CLOT</name>
<dbReference type="EMBL" id="SXDP01000003">
    <property type="protein sequence ID" value="NEZ46770.1"/>
    <property type="molecule type" value="Genomic_DNA"/>
</dbReference>
<sequence>MSKKVYLPNERGYLEQQPKTVRSYSKKDSVILPDPVTDPIVCNNIAWQEFDYTSNILKEPNDKETNTEETKNYK</sequence>
<evidence type="ECO:0000313" key="2">
    <source>
        <dbReference type="Proteomes" id="UP000473885"/>
    </source>
</evidence>
<keyword evidence="2" id="KW-1185">Reference proteome</keyword>
<comment type="caution">
    <text evidence="1">The sequence shown here is derived from an EMBL/GenBank/DDBJ whole genome shotgun (WGS) entry which is preliminary data.</text>
</comment>